<evidence type="ECO:0000256" key="1">
    <source>
        <dbReference type="ARBA" id="ARBA00004498"/>
    </source>
</evidence>
<feature type="domain" description="C1q" evidence="13">
    <location>
        <begin position="119"/>
        <end position="255"/>
    </location>
</feature>
<dbReference type="GO" id="GO:0045087">
    <property type="term" value="P:innate immune response"/>
    <property type="evidence" value="ECO:0007669"/>
    <property type="project" value="UniProtKB-KW"/>
</dbReference>
<keyword evidence="3" id="KW-0272">Extracellular matrix</keyword>
<dbReference type="InterPro" id="IPR001073">
    <property type="entry name" value="C1q_dom"/>
</dbReference>
<evidence type="ECO:0000256" key="4">
    <source>
        <dbReference type="ARBA" id="ARBA00022588"/>
    </source>
</evidence>
<dbReference type="PROSITE" id="PS50871">
    <property type="entry name" value="C1Q"/>
    <property type="match status" value="1"/>
</dbReference>
<keyword evidence="8" id="KW-1015">Disulfide bond</keyword>
<evidence type="ECO:0000256" key="6">
    <source>
        <dbReference type="ARBA" id="ARBA00022859"/>
    </source>
</evidence>
<dbReference type="PRINTS" id="PR00007">
    <property type="entry name" value="COMPLEMNTC1Q"/>
</dbReference>
<keyword evidence="10" id="KW-0379">Hydroxylation</keyword>
<evidence type="ECO:0000256" key="8">
    <source>
        <dbReference type="ARBA" id="ARBA00023157"/>
    </source>
</evidence>
<evidence type="ECO:0000259" key="13">
    <source>
        <dbReference type="PROSITE" id="PS50871"/>
    </source>
</evidence>
<dbReference type="Gene3D" id="2.60.120.40">
    <property type="match status" value="1"/>
</dbReference>
<evidence type="ECO:0000256" key="5">
    <source>
        <dbReference type="ARBA" id="ARBA00022737"/>
    </source>
</evidence>
<keyword evidence="2" id="KW-0964">Secreted</keyword>
<reference key="1">
    <citation type="journal article" date="2007" name="Nature">
        <title>The medaka draft genome and insights into vertebrate genome evolution.</title>
        <authorList>
            <person name="Kasahara M."/>
            <person name="Naruse K."/>
            <person name="Sasaki S."/>
            <person name="Nakatani Y."/>
            <person name="Qu W."/>
            <person name="Ahsan B."/>
            <person name="Yamada T."/>
            <person name="Nagayasu Y."/>
            <person name="Doi K."/>
            <person name="Kasai Y."/>
            <person name="Jindo T."/>
            <person name="Kobayashi D."/>
            <person name="Shimada A."/>
            <person name="Toyoda A."/>
            <person name="Kuroki Y."/>
            <person name="Fujiyama A."/>
            <person name="Sasaki T."/>
            <person name="Shimizu A."/>
            <person name="Asakawa S."/>
            <person name="Shimizu N."/>
            <person name="Hashimoto S."/>
            <person name="Yang J."/>
            <person name="Lee Y."/>
            <person name="Matsushima K."/>
            <person name="Sugano S."/>
            <person name="Sakaizumi M."/>
            <person name="Narita T."/>
            <person name="Ohishi K."/>
            <person name="Haga S."/>
            <person name="Ohta F."/>
            <person name="Nomoto H."/>
            <person name="Nogata K."/>
            <person name="Morishita T."/>
            <person name="Endo T."/>
            <person name="Shin-I T."/>
            <person name="Takeda H."/>
            <person name="Morishita S."/>
            <person name="Kohara Y."/>
        </authorList>
    </citation>
    <scope>NUCLEOTIDE SEQUENCE [LARGE SCALE GENOMIC DNA]</scope>
    <source>
        <strain>Hd-rR</strain>
    </source>
</reference>
<dbReference type="SUPFAM" id="SSF49842">
    <property type="entry name" value="TNF-like"/>
    <property type="match status" value="1"/>
</dbReference>
<feature type="chain" id="PRO_5044597579" description="C1q domain-containing protein" evidence="12">
    <location>
        <begin position="23"/>
        <end position="255"/>
    </location>
</feature>
<evidence type="ECO:0000256" key="9">
    <source>
        <dbReference type="ARBA" id="ARBA00023180"/>
    </source>
</evidence>
<dbReference type="Ensembl" id="ENSORLT00020031331.1">
    <property type="protein sequence ID" value="ENSORLP00020028074.1"/>
    <property type="gene ID" value="ENSORLG00020011352.1"/>
</dbReference>
<dbReference type="AlphaFoldDB" id="A0A3P9M543"/>
<organism evidence="15 16">
    <name type="scientific">Oryzias latipes</name>
    <name type="common">Japanese rice fish</name>
    <name type="synonym">Japanese killifish</name>
    <dbReference type="NCBI Taxonomy" id="8090"/>
    <lineage>
        <taxon>Eukaryota</taxon>
        <taxon>Metazoa</taxon>
        <taxon>Chordata</taxon>
        <taxon>Craniata</taxon>
        <taxon>Vertebrata</taxon>
        <taxon>Euteleostomi</taxon>
        <taxon>Actinopterygii</taxon>
        <taxon>Neopterygii</taxon>
        <taxon>Teleostei</taxon>
        <taxon>Neoteleostei</taxon>
        <taxon>Acanthomorphata</taxon>
        <taxon>Ovalentaria</taxon>
        <taxon>Atherinomorphae</taxon>
        <taxon>Beloniformes</taxon>
        <taxon>Adrianichthyidae</taxon>
        <taxon>Oryziinae</taxon>
        <taxon>Oryzias</taxon>
    </lineage>
</organism>
<feature type="signal peptide" evidence="12">
    <location>
        <begin position="1"/>
        <end position="22"/>
    </location>
</feature>
<dbReference type="Pfam" id="PF00386">
    <property type="entry name" value="C1q"/>
    <property type="match status" value="1"/>
</dbReference>
<dbReference type="InterPro" id="IPR050392">
    <property type="entry name" value="Collagen/C1q_domain"/>
</dbReference>
<comment type="subcellular location">
    <subcellularLocation>
        <location evidence="1">Secreted</location>
        <location evidence="1">Extracellular space</location>
        <location evidence="1">Extracellular matrix</location>
    </subcellularLocation>
</comment>
<evidence type="ECO:0000256" key="7">
    <source>
        <dbReference type="ARBA" id="ARBA00022875"/>
    </source>
</evidence>
<dbReference type="Proteomes" id="UP000265180">
    <property type="component" value="Chromosome 5"/>
</dbReference>
<evidence type="ECO:0000256" key="12">
    <source>
        <dbReference type="SAM" id="SignalP"/>
    </source>
</evidence>
<dbReference type="InterPro" id="IPR008983">
    <property type="entry name" value="Tumour_necrosis_fac-like_dom"/>
</dbReference>
<dbReference type="Proteomes" id="UP000265200">
    <property type="component" value="Chromosome 5"/>
</dbReference>
<dbReference type="PANTHER" id="PTHR15427">
    <property type="entry name" value="EMILIN ELASTIN MICROFIBRIL INTERFACE-LOCATED PROTEIN ELASTIN MICROFIBRIL INTERFACER"/>
    <property type="match status" value="1"/>
</dbReference>
<evidence type="ECO:0000313" key="16">
    <source>
        <dbReference type="Proteomes" id="UP000265180"/>
    </source>
</evidence>
<keyword evidence="9" id="KW-0325">Glycoprotein</keyword>
<sequence length="255" mass="26874">MRGFSHLPVFVGVAWLFSGVQCDVSCKGTDGHPGEAGAPGRNGWPGVKGDKGDPGTLTDGPGGSDVLLRIKGEKGSRGEQGDLGPKGYQGDLGSPGLPGKPGLPGPDGKRVVRGQQSDQDGDQSAFSVIRNITTYPSFSQTVKGWVEVVNIPGHFKTSTGEFICNISGVYYFNFHSVAKVSVCLAIVSNTLENKLVFCDYSKGGEQVLSGGVVLQLTAGDKVWLESHRDLQGANVNADTQSKQIIFNGFLIFTAQ</sequence>
<evidence type="ECO:0000313" key="14">
    <source>
        <dbReference type="Ensembl" id="ENSORLP00015004001.1"/>
    </source>
</evidence>
<dbReference type="Ensembl" id="ENSORLT00015008323.1">
    <property type="protein sequence ID" value="ENSORLP00015004001.1"/>
    <property type="gene ID" value="ENSORLG00015004745.1"/>
</dbReference>
<dbReference type="Ensembl" id="ENSORLT00020017069.1">
    <property type="protein sequence ID" value="ENSORLP00020028068.1"/>
    <property type="gene ID" value="ENSORLG00020011352.1"/>
</dbReference>
<keyword evidence="12" id="KW-0732">Signal</keyword>
<keyword evidence="7" id="KW-0180">Complement pathway</keyword>
<protein>
    <recommendedName>
        <fullName evidence="13">C1q domain-containing protein</fullName>
    </recommendedName>
</protein>
<reference evidence="16 17" key="2">
    <citation type="submission" date="2017-04" db="EMBL/GenBank/DDBJ databases">
        <title>CpG methylation of centromeres and impact of large insertions on vertebrate speciation.</title>
        <authorList>
            <person name="Ichikawa K."/>
            <person name="Yoshimura J."/>
            <person name="Morishita S."/>
        </authorList>
    </citation>
    <scope>NUCLEOTIDE SEQUENCE</scope>
    <source>
        <strain evidence="15 16">HNI</strain>
        <strain evidence="14 17">HSOK</strain>
    </source>
</reference>
<accession>A0A3P9M543</accession>
<evidence type="ECO:0000256" key="11">
    <source>
        <dbReference type="SAM" id="MobiDB-lite"/>
    </source>
</evidence>
<evidence type="ECO:0000313" key="17">
    <source>
        <dbReference type="Proteomes" id="UP000265200"/>
    </source>
</evidence>
<feature type="region of interest" description="Disordered" evidence="11">
    <location>
        <begin position="30"/>
        <end position="122"/>
    </location>
</feature>
<dbReference type="SMART" id="SM00110">
    <property type="entry name" value="C1Q"/>
    <property type="match status" value="1"/>
</dbReference>
<keyword evidence="6" id="KW-0391">Immunity</keyword>
<dbReference type="PANTHER" id="PTHR15427:SF26">
    <property type="entry name" value="COMPLEMENT C1Q SUBCOMPONENT SUBUNIT A"/>
    <property type="match status" value="1"/>
</dbReference>
<dbReference type="GO" id="GO:0005581">
    <property type="term" value="C:collagen trimer"/>
    <property type="evidence" value="ECO:0007669"/>
    <property type="project" value="UniProtKB-KW"/>
</dbReference>
<evidence type="ECO:0000256" key="2">
    <source>
        <dbReference type="ARBA" id="ARBA00022525"/>
    </source>
</evidence>
<feature type="compositionally biased region" description="Basic and acidic residues" evidence="11">
    <location>
        <begin position="68"/>
        <end position="80"/>
    </location>
</feature>
<evidence type="ECO:0000313" key="15">
    <source>
        <dbReference type="Ensembl" id="ENSORLP00020028068.1"/>
    </source>
</evidence>
<proteinExistence type="predicted"/>
<keyword evidence="4" id="KW-0399">Innate immunity</keyword>
<evidence type="ECO:0000256" key="10">
    <source>
        <dbReference type="ARBA" id="ARBA00023278"/>
    </source>
</evidence>
<keyword evidence="5" id="KW-0677">Repeat</keyword>
<dbReference type="GO" id="GO:0006958">
    <property type="term" value="P:complement activation, classical pathway"/>
    <property type="evidence" value="ECO:0007669"/>
    <property type="project" value="UniProtKB-KW"/>
</dbReference>
<evidence type="ECO:0000256" key="3">
    <source>
        <dbReference type="ARBA" id="ARBA00022530"/>
    </source>
</evidence>
<name>A0A3P9M543_ORYLA</name>
<reference evidence="15" key="3">
    <citation type="submission" date="2025-05" db="UniProtKB">
        <authorList>
            <consortium name="Ensembl"/>
        </authorList>
    </citation>
    <scope>IDENTIFICATION</scope>
    <source>
        <strain evidence="15">HNI</strain>
        <strain evidence="14">HSOK</strain>
    </source>
</reference>